<dbReference type="EMBL" id="CP002801">
    <property type="protein sequence ID" value="AEH07995.1"/>
    <property type="molecule type" value="Genomic_DNA"/>
</dbReference>
<organism evidence="3 4">
    <name type="scientific">Candidatus Protofrankia datiscae</name>
    <dbReference type="NCBI Taxonomy" id="2716812"/>
    <lineage>
        <taxon>Bacteria</taxon>
        <taxon>Bacillati</taxon>
        <taxon>Actinomycetota</taxon>
        <taxon>Actinomycetes</taxon>
        <taxon>Frankiales</taxon>
        <taxon>Frankiaceae</taxon>
        <taxon>Protofrankia</taxon>
    </lineage>
</organism>
<reference evidence="3 4" key="1">
    <citation type="submission" date="2011-05" db="EMBL/GenBank/DDBJ databases">
        <title>Complete sequence of chromosome of Frankia symbiont of Datisca glomerata.</title>
        <authorList>
            <consortium name="US DOE Joint Genome Institute"/>
            <person name="Lucas S."/>
            <person name="Han J."/>
            <person name="Lapidus A."/>
            <person name="Cheng J.-F."/>
            <person name="Goodwin L."/>
            <person name="Pitluck S."/>
            <person name="Peters L."/>
            <person name="Mikhailova N."/>
            <person name="Chertkov O."/>
            <person name="Teshima H."/>
            <person name="Han C."/>
            <person name="Tapia R."/>
            <person name="Land M."/>
            <person name="Hauser L."/>
            <person name="Kyrpides N."/>
            <person name="Ivanova N."/>
            <person name="Pagani I."/>
            <person name="Berry A."/>
            <person name="Pawlowski K."/>
            <person name="Persson T."/>
            <person name="Vanden Heuvel B."/>
            <person name="Benson D."/>
            <person name="Woyke T."/>
        </authorList>
    </citation>
    <scope>NUCLEOTIDE SEQUENCE [LARGE SCALE GENOMIC DNA]</scope>
    <source>
        <strain evidence="4">4085684</strain>
    </source>
</reference>
<evidence type="ECO:0000256" key="1">
    <source>
        <dbReference type="SAM" id="MobiDB-lite"/>
    </source>
</evidence>
<dbReference type="eggNOG" id="ENOG5032B92">
    <property type="taxonomic scope" value="Bacteria"/>
</dbReference>
<dbReference type="InterPro" id="IPR034660">
    <property type="entry name" value="DinB/YfiT-like"/>
</dbReference>
<dbReference type="Gene3D" id="1.20.120.450">
    <property type="entry name" value="dinb family like domain"/>
    <property type="match status" value="1"/>
</dbReference>
<evidence type="ECO:0000259" key="2">
    <source>
        <dbReference type="Pfam" id="PF11716"/>
    </source>
</evidence>
<accession>F8B5E3</accession>
<keyword evidence="4" id="KW-1185">Reference proteome</keyword>
<sequence>MSWVRLFDAAFEGRTGLDPATFGPGPDPAADFAAAAASLVRRWRDGGAEVAVSVTGSPLPGAFVYRMMIGEYLVHGWDLGVATGQPLPFTEEQARYARALLSTILRPEFRGQAFGEDVPVPLDASELDRLIGFAGRDPAWTPPTAPAPPRAPTRRLVDRRGWSARGVDPGELAADLEVGPPSSFSCTRAPSVSRASSATSGIWSWPASDSRRQ</sequence>
<dbReference type="Pfam" id="PF11716">
    <property type="entry name" value="MDMPI_N"/>
    <property type="match status" value="1"/>
</dbReference>
<evidence type="ECO:0000313" key="4">
    <source>
        <dbReference type="Proteomes" id="UP000001549"/>
    </source>
</evidence>
<proteinExistence type="predicted"/>
<feature type="region of interest" description="Disordered" evidence="1">
    <location>
        <begin position="137"/>
        <end position="213"/>
    </location>
</feature>
<gene>
    <name evidence="3" type="ordered locus">FsymDg_0439</name>
</gene>
<dbReference type="GO" id="GO:0046872">
    <property type="term" value="F:metal ion binding"/>
    <property type="evidence" value="ECO:0007669"/>
    <property type="project" value="InterPro"/>
</dbReference>
<feature type="domain" description="Mycothiol-dependent maleylpyruvate isomerase metal-binding" evidence="2">
    <location>
        <begin position="14"/>
        <end position="79"/>
    </location>
</feature>
<dbReference type="InterPro" id="IPR024344">
    <property type="entry name" value="MDMPI_metal-binding"/>
</dbReference>
<dbReference type="STRING" id="656024.FsymDg_0439"/>
<protein>
    <recommendedName>
        <fullName evidence="2">Mycothiol-dependent maleylpyruvate isomerase metal-binding domain-containing protein</fullName>
    </recommendedName>
</protein>
<dbReference type="KEGG" id="fsy:FsymDg_0439"/>
<dbReference type="AlphaFoldDB" id="F8B5E3"/>
<name>F8B5E3_9ACTN</name>
<dbReference type="SUPFAM" id="SSF109854">
    <property type="entry name" value="DinB/YfiT-like putative metalloenzymes"/>
    <property type="match status" value="1"/>
</dbReference>
<feature type="compositionally biased region" description="Pro residues" evidence="1">
    <location>
        <begin position="140"/>
        <end position="151"/>
    </location>
</feature>
<dbReference type="HOGENOM" id="CLU_1292818_0_0_11"/>
<evidence type="ECO:0000313" key="3">
    <source>
        <dbReference type="EMBL" id="AEH07995.1"/>
    </source>
</evidence>
<dbReference type="Proteomes" id="UP000001549">
    <property type="component" value="Chromosome"/>
</dbReference>
<feature type="compositionally biased region" description="Polar residues" evidence="1">
    <location>
        <begin position="182"/>
        <end position="202"/>
    </location>
</feature>